<organism evidence="1">
    <name type="scientific">viral metagenome</name>
    <dbReference type="NCBI Taxonomy" id="1070528"/>
    <lineage>
        <taxon>unclassified sequences</taxon>
        <taxon>metagenomes</taxon>
        <taxon>organismal metagenomes</taxon>
    </lineage>
</organism>
<accession>A0A6C0KRD8</accession>
<dbReference type="AlphaFoldDB" id="A0A6C0KRD8"/>
<reference evidence="1" key="1">
    <citation type="journal article" date="2020" name="Nature">
        <title>Giant virus diversity and host interactions through global metagenomics.</title>
        <authorList>
            <person name="Schulz F."/>
            <person name="Roux S."/>
            <person name="Paez-Espino D."/>
            <person name="Jungbluth S."/>
            <person name="Walsh D.A."/>
            <person name="Denef V.J."/>
            <person name="McMahon K.D."/>
            <person name="Konstantinidis K.T."/>
            <person name="Eloe-Fadrosh E.A."/>
            <person name="Kyrpides N.C."/>
            <person name="Woyke T."/>
        </authorList>
    </citation>
    <scope>NUCLEOTIDE SEQUENCE</scope>
    <source>
        <strain evidence="1">GVMAG-S-3300013093-109</strain>
    </source>
</reference>
<dbReference type="EMBL" id="MN740969">
    <property type="protein sequence ID" value="QHU20575.1"/>
    <property type="molecule type" value="Genomic_DNA"/>
</dbReference>
<name>A0A6C0KRD8_9ZZZZ</name>
<sequence>MPLSRHFYALDEVQAALQYATTRTDRKETLFWCQELILSGYVSEAISALFEAWLWQKGAFCLSWLTAAWSTLSSEECSEQDILLAAYQLTSHERDHSLWSILALTAMDHPPERVTPKTPRYCLTDEREQYMIRAVFQGKAYSAWWMARQLDVKRVWIILKEYLESQLVDTTYLEALKGYDKLLGYQTNEYDTIMQCLAVLTACLTSTQREKSNKPLPLSIDCLETLEEWASYVGTKKRRVYSIPVMCLYGITTRGHLKWSQNTCKHLNDIESDLMGCPFWEEELDGYIKIVDGRIQWKSDDAREDWYETFFPDDIPDEWTKAEKEKSHGDGILAPTDTVTLLKYARIHLSKKSRLAWNAHRMIHKFLEGRVWDHPSSIVSLFPSVSMNRGILVPLRRRLRVDV</sequence>
<evidence type="ECO:0000313" key="1">
    <source>
        <dbReference type="EMBL" id="QHU20575.1"/>
    </source>
</evidence>
<protein>
    <submittedName>
        <fullName evidence="1">Uncharacterized protein</fullName>
    </submittedName>
</protein>
<proteinExistence type="predicted"/>